<dbReference type="EMBL" id="LCBC01000002">
    <property type="protein sequence ID" value="KKS04905.1"/>
    <property type="molecule type" value="Genomic_DNA"/>
</dbReference>
<organism evidence="1 2">
    <name type="scientific">Candidatus Curtissbacteria bacterium GW2011_GWA2_41_24</name>
    <dbReference type="NCBI Taxonomy" id="1618411"/>
    <lineage>
        <taxon>Bacteria</taxon>
        <taxon>Candidatus Curtissiibacteriota</taxon>
    </lineage>
</organism>
<protein>
    <submittedName>
        <fullName evidence="1">Uncharacterized protein</fullName>
    </submittedName>
</protein>
<dbReference type="Proteomes" id="UP000034493">
    <property type="component" value="Unassembled WGS sequence"/>
</dbReference>
<sequence>MRLTDQNGKLHDDFSVKQTQVRGNHFCFLTSYTGVAYIKNVKVHDWLTNELSNYKIGNKGPEDIVTFLREKLNETYTHKGNLILTGIGWSDYEDIFQRFYFSISNVDSNCFVLDKKNLEDSIFLKCDGYLPATQEDYFNKRSKKVRKFMKREKKGDRKLITDKLVDLIRIGANHKLHGKFIGKNVTGIYVGTYDFSPIARYYSAEKTIVYLPNSVSNEMAVKGIKITQSDQRDSFFKINPKDNG</sequence>
<comment type="caution">
    <text evidence="1">The sequence shown here is derived from an EMBL/GenBank/DDBJ whole genome shotgun (WGS) entry which is preliminary data.</text>
</comment>
<accession>A0A0G0VVM6</accession>
<proteinExistence type="predicted"/>
<gene>
    <name evidence="1" type="ORF">UU56_C0002G0045</name>
</gene>
<reference evidence="1 2" key="1">
    <citation type="journal article" date="2015" name="Nature">
        <title>rRNA introns, odd ribosomes, and small enigmatic genomes across a large radiation of phyla.</title>
        <authorList>
            <person name="Brown C.T."/>
            <person name="Hug L.A."/>
            <person name="Thomas B.C."/>
            <person name="Sharon I."/>
            <person name="Castelle C.J."/>
            <person name="Singh A."/>
            <person name="Wilkins M.J."/>
            <person name="Williams K.H."/>
            <person name="Banfield J.F."/>
        </authorList>
    </citation>
    <scope>NUCLEOTIDE SEQUENCE [LARGE SCALE GENOMIC DNA]</scope>
</reference>
<evidence type="ECO:0000313" key="1">
    <source>
        <dbReference type="EMBL" id="KKS04905.1"/>
    </source>
</evidence>
<dbReference type="AlphaFoldDB" id="A0A0G0VVM6"/>
<evidence type="ECO:0000313" key="2">
    <source>
        <dbReference type="Proteomes" id="UP000034493"/>
    </source>
</evidence>
<name>A0A0G0VVM6_9BACT</name>